<feature type="region of interest" description="Disordered" evidence="1">
    <location>
        <begin position="300"/>
        <end position="344"/>
    </location>
</feature>
<gene>
    <name evidence="2" type="ORF">Tsubulata_000916</name>
</gene>
<dbReference type="OrthoDB" id="1875420at2759"/>
<feature type="compositionally biased region" description="Low complexity" evidence="1">
    <location>
        <begin position="7"/>
        <end position="25"/>
    </location>
</feature>
<feature type="region of interest" description="Disordered" evidence="1">
    <location>
        <begin position="1"/>
        <end position="31"/>
    </location>
</feature>
<feature type="compositionally biased region" description="Polar residues" evidence="1">
    <location>
        <begin position="109"/>
        <end position="121"/>
    </location>
</feature>
<dbReference type="PANTHER" id="PTHR33785">
    <property type="entry name" value="OS06G0550800 PROTEIN"/>
    <property type="match status" value="1"/>
</dbReference>
<feature type="region of interest" description="Disordered" evidence="1">
    <location>
        <begin position="100"/>
        <end position="121"/>
    </location>
</feature>
<name>A0A9Q0G2T9_9ROSI</name>
<accession>A0A9Q0G2T9</accession>
<sequence>MKSCDVESSSPDPEASPACRSSNEVENVEAEAEASAAVDSLLEEGWFYGGLLNSGPRRMLRCFSDPSPNNVLGLQTNDSYYSSPKKLSRAPSLPPCIGRQHADDHHHQIQVQPKKSNNNINGRVLPRLTRQLLDQGFVQQPIITNPLISADKKPRPSNKVANPHSLARAPSLTPHIGRRRDQEEDMLQGNNESDITMSLLIRQAMPIPSDIFPRPRMSQVMLRTPPGTPEAAESRSSEKTTRNKSPGPGNGRRIRGLQKSLSDLQFQEVQGFRDLGFTFDKEDLNPVVVERLSSLQAKEKLGGKTTTRSRSRRWGDQACNAQSLSSSSSSSCAPPIPIWAPPKNSTQDMKAQLKFWARAVASNVR</sequence>
<dbReference type="AlphaFoldDB" id="A0A9Q0G2T9"/>
<reference evidence="2" key="2">
    <citation type="journal article" date="2023" name="Plants (Basel)">
        <title>Annotation of the Turnera subulata (Passifloraceae) Draft Genome Reveals the S-Locus Evolved after the Divergence of Turneroideae from Passifloroideae in a Stepwise Manner.</title>
        <authorList>
            <person name="Henning P.M."/>
            <person name="Roalson E.H."/>
            <person name="Mir W."/>
            <person name="McCubbin A.G."/>
            <person name="Shore J.S."/>
        </authorList>
    </citation>
    <scope>NUCLEOTIDE SEQUENCE</scope>
    <source>
        <strain evidence="2">F60SS</strain>
    </source>
</reference>
<feature type="compositionally biased region" description="Basic and acidic residues" evidence="1">
    <location>
        <begin position="232"/>
        <end position="241"/>
    </location>
</feature>
<keyword evidence="3" id="KW-1185">Reference proteome</keyword>
<evidence type="ECO:0000256" key="1">
    <source>
        <dbReference type="SAM" id="MobiDB-lite"/>
    </source>
</evidence>
<protein>
    <submittedName>
        <fullName evidence="2">Uncharacterized protein</fullName>
    </submittedName>
</protein>
<dbReference type="EMBL" id="JAKUCV010002500">
    <property type="protein sequence ID" value="KAJ4842380.1"/>
    <property type="molecule type" value="Genomic_DNA"/>
</dbReference>
<dbReference type="Proteomes" id="UP001141552">
    <property type="component" value="Unassembled WGS sequence"/>
</dbReference>
<evidence type="ECO:0000313" key="3">
    <source>
        <dbReference type="Proteomes" id="UP001141552"/>
    </source>
</evidence>
<organism evidence="2 3">
    <name type="scientific">Turnera subulata</name>
    <dbReference type="NCBI Taxonomy" id="218843"/>
    <lineage>
        <taxon>Eukaryota</taxon>
        <taxon>Viridiplantae</taxon>
        <taxon>Streptophyta</taxon>
        <taxon>Embryophyta</taxon>
        <taxon>Tracheophyta</taxon>
        <taxon>Spermatophyta</taxon>
        <taxon>Magnoliopsida</taxon>
        <taxon>eudicotyledons</taxon>
        <taxon>Gunneridae</taxon>
        <taxon>Pentapetalae</taxon>
        <taxon>rosids</taxon>
        <taxon>fabids</taxon>
        <taxon>Malpighiales</taxon>
        <taxon>Passifloraceae</taxon>
        <taxon>Turnera</taxon>
    </lineage>
</organism>
<dbReference type="PANTHER" id="PTHR33785:SF5">
    <property type="entry name" value="SERINE_ARGININE REPETITIVE MATRIX PROTEIN"/>
    <property type="match status" value="1"/>
</dbReference>
<reference evidence="2" key="1">
    <citation type="submission" date="2022-02" db="EMBL/GenBank/DDBJ databases">
        <authorList>
            <person name="Henning P.M."/>
            <person name="McCubbin A.G."/>
            <person name="Shore J.S."/>
        </authorList>
    </citation>
    <scope>NUCLEOTIDE SEQUENCE</scope>
    <source>
        <strain evidence="2">F60SS</strain>
        <tissue evidence="2">Leaves</tissue>
    </source>
</reference>
<feature type="region of interest" description="Disordered" evidence="1">
    <location>
        <begin position="219"/>
        <end position="255"/>
    </location>
</feature>
<comment type="caution">
    <text evidence="2">The sequence shown here is derived from an EMBL/GenBank/DDBJ whole genome shotgun (WGS) entry which is preliminary data.</text>
</comment>
<proteinExistence type="predicted"/>
<evidence type="ECO:0000313" key="2">
    <source>
        <dbReference type="EMBL" id="KAJ4842380.1"/>
    </source>
</evidence>
<feature type="region of interest" description="Disordered" evidence="1">
    <location>
        <begin position="148"/>
        <end position="189"/>
    </location>
</feature>